<dbReference type="Gene3D" id="3.40.190.10">
    <property type="entry name" value="Periplasmic binding protein-like II"/>
    <property type="match status" value="2"/>
</dbReference>
<dbReference type="GO" id="GO:0015689">
    <property type="term" value="P:molybdate ion transport"/>
    <property type="evidence" value="ECO:0007669"/>
    <property type="project" value="InterPro"/>
</dbReference>
<gene>
    <name evidence="9" type="ORF">SAMN04487961_2317</name>
</gene>
<feature type="binding site" evidence="7">
    <location>
        <position position="73"/>
    </location>
    <ligand>
        <name>molybdate</name>
        <dbReference type="ChEBI" id="CHEBI:36264"/>
    </ligand>
</feature>
<comment type="subunit">
    <text evidence="6">The complex is composed of two ATP-binding proteins (ModC), two transmembrane proteins (ModB) and a solute-binding protein (ModA).</text>
</comment>
<proteinExistence type="inferred from homology"/>
<sequence>MATAFDVYSRRHRTWRRFRTGLAGLILATLAVSTSAEMLTAAVAANFTGTMEKLIPVFEQNTGHQIRASYGSTGKLYAQIRQGAPFDVFLAADRERPELLEEQELGVTGSRFTYARGRLVLWSRSEDAFQDPEAYLAASTGPRLAIGNPRTAPYGVAAMEVLDALGLKDTIQRRLVRGDSIAQTFQFVATGNAEAGFVALAQLRAWDGDSGANWVVPASLHQPIDQQAILLARSRFPEAARAWLEFLGSEEARAIIEKDGYDTGDTPEP</sequence>
<name>A0A1I4WUJ6_9GAMM</name>
<organism evidence="9 10">
    <name type="scientific">Marinobacter pelagius</name>
    <dbReference type="NCBI Taxonomy" id="379482"/>
    <lineage>
        <taxon>Bacteria</taxon>
        <taxon>Pseudomonadati</taxon>
        <taxon>Pseudomonadota</taxon>
        <taxon>Gammaproteobacteria</taxon>
        <taxon>Pseudomonadales</taxon>
        <taxon>Marinobacteraceae</taxon>
        <taxon>Marinobacter</taxon>
    </lineage>
</organism>
<keyword evidence="10" id="KW-1185">Reference proteome</keyword>
<keyword evidence="4 8" id="KW-0732">Signal</keyword>
<keyword evidence="5" id="KW-0826">Tungsten</keyword>
<feature type="binding site" evidence="7">
    <location>
        <position position="181"/>
    </location>
    <ligand>
        <name>molybdate</name>
        <dbReference type="ChEBI" id="CHEBI:36264"/>
    </ligand>
</feature>
<dbReference type="Pfam" id="PF13531">
    <property type="entry name" value="SBP_bac_11"/>
    <property type="match status" value="1"/>
</dbReference>
<dbReference type="FunFam" id="3.40.190.10:FF:000035">
    <property type="entry name" value="Molybdate ABC transporter substrate-binding protein"/>
    <property type="match status" value="1"/>
</dbReference>
<comment type="similarity">
    <text evidence="1">Belongs to the bacterial solute-binding protein ModA family.</text>
</comment>
<keyword evidence="3 7" id="KW-0479">Metal-binding</keyword>
<evidence type="ECO:0000313" key="9">
    <source>
        <dbReference type="EMBL" id="SFN17157.1"/>
    </source>
</evidence>
<feature type="chain" id="PRO_5011521715" evidence="8">
    <location>
        <begin position="37"/>
        <end position="269"/>
    </location>
</feature>
<dbReference type="GO" id="GO:1901359">
    <property type="term" value="F:tungstate binding"/>
    <property type="evidence" value="ECO:0007669"/>
    <property type="project" value="UniProtKB-ARBA"/>
</dbReference>
<protein>
    <submittedName>
        <fullName evidence="9">Molybdate transport system substrate-binding protein</fullName>
    </submittedName>
</protein>
<dbReference type="NCBIfam" id="TIGR01256">
    <property type="entry name" value="modA"/>
    <property type="match status" value="1"/>
</dbReference>
<evidence type="ECO:0000256" key="2">
    <source>
        <dbReference type="ARBA" id="ARBA00022505"/>
    </source>
</evidence>
<dbReference type="PANTHER" id="PTHR30632">
    <property type="entry name" value="MOLYBDATE-BINDING PERIPLASMIC PROTEIN"/>
    <property type="match status" value="1"/>
</dbReference>
<dbReference type="AlphaFoldDB" id="A0A1I4WUJ6"/>
<reference evidence="10" key="1">
    <citation type="submission" date="2016-10" db="EMBL/GenBank/DDBJ databases">
        <authorList>
            <person name="Varghese N."/>
            <person name="Submissions S."/>
        </authorList>
    </citation>
    <scope>NUCLEOTIDE SEQUENCE [LARGE SCALE GENOMIC DNA]</scope>
    <source>
        <strain evidence="10">CGMCC 1.6775</strain>
    </source>
</reference>
<accession>A0A1I4WUJ6</accession>
<evidence type="ECO:0000256" key="5">
    <source>
        <dbReference type="ARBA" id="ARBA00023245"/>
    </source>
</evidence>
<evidence type="ECO:0000313" key="10">
    <source>
        <dbReference type="Proteomes" id="UP000199339"/>
    </source>
</evidence>
<dbReference type="GO" id="GO:0046872">
    <property type="term" value="F:metal ion binding"/>
    <property type="evidence" value="ECO:0007669"/>
    <property type="project" value="UniProtKB-KW"/>
</dbReference>
<dbReference type="RefSeq" id="WP_175497257.1">
    <property type="nucleotide sequence ID" value="NZ_FOUR01000005.1"/>
</dbReference>
<dbReference type="InterPro" id="IPR050682">
    <property type="entry name" value="ModA/WtpA"/>
</dbReference>
<feature type="signal peptide" evidence="8">
    <location>
        <begin position="1"/>
        <end position="36"/>
    </location>
</feature>
<evidence type="ECO:0000256" key="6">
    <source>
        <dbReference type="ARBA" id="ARBA00062515"/>
    </source>
</evidence>
<dbReference type="PIRSF" id="PIRSF004846">
    <property type="entry name" value="ModA"/>
    <property type="match status" value="1"/>
</dbReference>
<evidence type="ECO:0000256" key="1">
    <source>
        <dbReference type="ARBA" id="ARBA00009175"/>
    </source>
</evidence>
<dbReference type="GO" id="GO:0030973">
    <property type="term" value="F:molybdate ion binding"/>
    <property type="evidence" value="ECO:0007669"/>
    <property type="project" value="InterPro"/>
</dbReference>
<dbReference type="CDD" id="cd13539">
    <property type="entry name" value="PBP2_AvModA"/>
    <property type="match status" value="1"/>
</dbReference>
<dbReference type="Proteomes" id="UP000199339">
    <property type="component" value="Unassembled WGS sequence"/>
</dbReference>
<dbReference type="InterPro" id="IPR044084">
    <property type="entry name" value="AvModA-like_subst-bd"/>
</dbReference>
<dbReference type="EMBL" id="FOUR01000005">
    <property type="protein sequence ID" value="SFN17157.1"/>
    <property type="molecule type" value="Genomic_DNA"/>
</dbReference>
<evidence type="ECO:0000256" key="4">
    <source>
        <dbReference type="ARBA" id="ARBA00022729"/>
    </source>
</evidence>
<dbReference type="SUPFAM" id="SSF53850">
    <property type="entry name" value="Periplasmic binding protein-like II"/>
    <property type="match status" value="1"/>
</dbReference>
<evidence type="ECO:0000256" key="3">
    <source>
        <dbReference type="ARBA" id="ARBA00022723"/>
    </source>
</evidence>
<dbReference type="InterPro" id="IPR005950">
    <property type="entry name" value="ModA"/>
</dbReference>
<evidence type="ECO:0000256" key="8">
    <source>
        <dbReference type="SAM" id="SignalP"/>
    </source>
</evidence>
<keyword evidence="2 7" id="KW-0500">Molybdenum</keyword>
<dbReference type="PANTHER" id="PTHR30632:SF14">
    <property type="entry name" value="TUNGSTATE_MOLYBDATE_CHROMATE-BINDING PROTEIN MODA"/>
    <property type="match status" value="1"/>
</dbReference>
<evidence type="ECO:0000256" key="7">
    <source>
        <dbReference type="PIRSR" id="PIRSR004846-1"/>
    </source>
</evidence>